<evidence type="ECO:0000313" key="1">
    <source>
        <dbReference type="EMBL" id="KAK8759551.1"/>
    </source>
</evidence>
<sequence length="74" mass="8179">MLSTDPLSPVCSNWVARLLIGVWPEHHCHLVEGLQAQGWASGVEHGKTQKNALQERMEYLLAAKLDGLFGLKAK</sequence>
<evidence type="ECO:0000313" key="2">
    <source>
        <dbReference type="Proteomes" id="UP001321473"/>
    </source>
</evidence>
<accession>A0AAQ4DAR1</accession>
<dbReference type="EMBL" id="JARKHS020032931">
    <property type="protein sequence ID" value="KAK8759551.1"/>
    <property type="molecule type" value="Genomic_DNA"/>
</dbReference>
<dbReference type="Proteomes" id="UP001321473">
    <property type="component" value="Unassembled WGS sequence"/>
</dbReference>
<proteinExistence type="predicted"/>
<gene>
    <name evidence="1" type="ORF">V5799_002815</name>
</gene>
<keyword evidence="2" id="KW-1185">Reference proteome</keyword>
<dbReference type="AlphaFoldDB" id="A0AAQ4DAR1"/>
<name>A0AAQ4DAR1_AMBAM</name>
<reference evidence="1 2" key="1">
    <citation type="journal article" date="2023" name="Arcadia Sci">
        <title>De novo assembly of a long-read Amblyomma americanum tick genome.</title>
        <authorList>
            <person name="Chou S."/>
            <person name="Poskanzer K.E."/>
            <person name="Rollins M."/>
            <person name="Thuy-Boun P.S."/>
        </authorList>
    </citation>
    <scope>NUCLEOTIDE SEQUENCE [LARGE SCALE GENOMIC DNA]</scope>
    <source>
        <strain evidence="1">F_SG_1</strain>
        <tissue evidence="1">Salivary glands</tissue>
    </source>
</reference>
<organism evidence="1 2">
    <name type="scientific">Amblyomma americanum</name>
    <name type="common">Lone star tick</name>
    <dbReference type="NCBI Taxonomy" id="6943"/>
    <lineage>
        <taxon>Eukaryota</taxon>
        <taxon>Metazoa</taxon>
        <taxon>Ecdysozoa</taxon>
        <taxon>Arthropoda</taxon>
        <taxon>Chelicerata</taxon>
        <taxon>Arachnida</taxon>
        <taxon>Acari</taxon>
        <taxon>Parasitiformes</taxon>
        <taxon>Ixodida</taxon>
        <taxon>Ixodoidea</taxon>
        <taxon>Ixodidae</taxon>
        <taxon>Amblyomminae</taxon>
        <taxon>Amblyomma</taxon>
    </lineage>
</organism>
<protein>
    <submittedName>
        <fullName evidence="1">Uncharacterized protein</fullName>
    </submittedName>
</protein>
<comment type="caution">
    <text evidence="1">The sequence shown here is derived from an EMBL/GenBank/DDBJ whole genome shotgun (WGS) entry which is preliminary data.</text>
</comment>